<reference evidence="2" key="2">
    <citation type="submission" date="2023-05" db="EMBL/GenBank/DDBJ databases">
        <authorList>
            <consortium name="Lawrence Berkeley National Laboratory"/>
            <person name="Steindorff A."/>
            <person name="Hensen N."/>
            <person name="Bonometti L."/>
            <person name="Westerberg I."/>
            <person name="Brannstrom I.O."/>
            <person name="Guillou S."/>
            <person name="Cros-Aarteil S."/>
            <person name="Calhoun S."/>
            <person name="Haridas S."/>
            <person name="Kuo A."/>
            <person name="Mondo S."/>
            <person name="Pangilinan J."/>
            <person name="Riley R."/>
            <person name="Labutti K."/>
            <person name="Andreopoulos B."/>
            <person name="Lipzen A."/>
            <person name="Chen C."/>
            <person name="Yanf M."/>
            <person name="Daum C."/>
            <person name="Ng V."/>
            <person name="Clum A."/>
            <person name="Ohm R."/>
            <person name="Martin F."/>
            <person name="Silar P."/>
            <person name="Natvig D."/>
            <person name="Lalanne C."/>
            <person name="Gautier V."/>
            <person name="Ament-Velasquez S.L."/>
            <person name="Kruys A."/>
            <person name="Hutchinson M.I."/>
            <person name="Powell A.J."/>
            <person name="Barry K."/>
            <person name="Miller A.N."/>
            <person name="Grigoriev I.V."/>
            <person name="Debuchy R."/>
            <person name="Gladieux P."/>
            <person name="Thoren M.H."/>
            <person name="Johannesson H."/>
        </authorList>
    </citation>
    <scope>NUCLEOTIDE SEQUENCE</scope>
    <source>
        <strain evidence="2">PSN243</strain>
    </source>
</reference>
<evidence type="ECO:0000313" key="2">
    <source>
        <dbReference type="EMBL" id="KAK4443151.1"/>
    </source>
</evidence>
<evidence type="ECO:0000313" key="3">
    <source>
        <dbReference type="Proteomes" id="UP001321760"/>
    </source>
</evidence>
<feature type="transmembrane region" description="Helical" evidence="1">
    <location>
        <begin position="125"/>
        <end position="144"/>
    </location>
</feature>
<feature type="transmembrane region" description="Helical" evidence="1">
    <location>
        <begin position="464"/>
        <end position="489"/>
    </location>
</feature>
<organism evidence="2 3">
    <name type="scientific">Podospora aff. communis PSN243</name>
    <dbReference type="NCBI Taxonomy" id="3040156"/>
    <lineage>
        <taxon>Eukaryota</taxon>
        <taxon>Fungi</taxon>
        <taxon>Dikarya</taxon>
        <taxon>Ascomycota</taxon>
        <taxon>Pezizomycotina</taxon>
        <taxon>Sordariomycetes</taxon>
        <taxon>Sordariomycetidae</taxon>
        <taxon>Sordariales</taxon>
        <taxon>Podosporaceae</taxon>
        <taxon>Podospora</taxon>
    </lineage>
</organism>
<accession>A0AAV9G7T2</accession>
<proteinExistence type="predicted"/>
<comment type="caution">
    <text evidence="2">The sequence shown here is derived from an EMBL/GenBank/DDBJ whole genome shotgun (WGS) entry which is preliminary data.</text>
</comment>
<sequence>MIPEDLVLQAGLVIISSALFVVIVLFTLTTTWAELSSNRQQALSWWVSADVGTTILVVRVLQGFLTATATAAICSSFTRLHWRLMSKDEGLKLSDLAAISPTTLYAGSVRLILSPDSGRSARLWAIGRLFLTALPWLGGILLFARTSLITVFDTAEVYDVTAGIGPFNASYVGPFIDFWQSDGSSVVPYSLYSVTHNLITNNLFSSVADPLECQRSERHLDCASYILSGGLSMVAPWTPPGNPDHQLVSIPEVPTVQAEFNGRSGPKSFQPDDCVLFGSNQTHIAAELCLALTDDNALHAGLFLCNGISSGKCITDTPQPNLTTTLTLHHRTATLLTSRSNLTILSLSNLSPPTLLPFNTSSLNAYRSALAWLLDYPQSGIPAPSSILEIFWSQQHNLHDPHADGVVLQNFRSLLAFPVWLFNANNYGNTEVKRDSVLNENLPEEFYATAAVVKPLVKLKFDPALLFTFVVLQAVVLVLLYGAVIWLFLPWGGRGERFVVTAFPVVDFLFGAEAKVREGEGTVRGAGSRDLVGRFGEVRVYTAGDGVRRRGKVGEDSS</sequence>
<evidence type="ECO:0000256" key="1">
    <source>
        <dbReference type="SAM" id="Phobius"/>
    </source>
</evidence>
<dbReference type="AlphaFoldDB" id="A0AAV9G7T2"/>
<keyword evidence="1" id="KW-0812">Transmembrane</keyword>
<keyword evidence="1" id="KW-0472">Membrane</keyword>
<dbReference type="Proteomes" id="UP001321760">
    <property type="component" value="Unassembled WGS sequence"/>
</dbReference>
<gene>
    <name evidence="2" type="ORF">QBC34DRAFT_311616</name>
</gene>
<name>A0AAV9G7T2_9PEZI</name>
<keyword evidence="1" id="KW-1133">Transmembrane helix</keyword>
<keyword evidence="3" id="KW-1185">Reference proteome</keyword>
<dbReference type="EMBL" id="MU865998">
    <property type="protein sequence ID" value="KAK4443151.1"/>
    <property type="molecule type" value="Genomic_DNA"/>
</dbReference>
<feature type="transmembrane region" description="Helical" evidence="1">
    <location>
        <begin position="6"/>
        <end position="33"/>
    </location>
</feature>
<reference evidence="2" key="1">
    <citation type="journal article" date="2023" name="Mol. Phylogenet. Evol.">
        <title>Genome-scale phylogeny and comparative genomics of the fungal order Sordariales.</title>
        <authorList>
            <person name="Hensen N."/>
            <person name="Bonometti L."/>
            <person name="Westerberg I."/>
            <person name="Brannstrom I.O."/>
            <person name="Guillou S."/>
            <person name="Cros-Aarteil S."/>
            <person name="Calhoun S."/>
            <person name="Haridas S."/>
            <person name="Kuo A."/>
            <person name="Mondo S."/>
            <person name="Pangilinan J."/>
            <person name="Riley R."/>
            <person name="LaButti K."/>
            <person name="Andreopoulos B."/>
            <person name="Lipzen A."/>
            <person name="Chen C."/>
            <person name="Yan M."/>
            <person name="Daum C."/>
            <person name="Ng V."/>
            <person name="Clum A."/>
            <person name="Steindorff A."/>
            <person name="Ohm R.A."/>
            <person name="Martin F."/>
            <person name="Silar P."/>
            <person name="Natvig D.O."/>
            <person name="Lalanne C."/>
            <person name="Gautier V."/>
            <person name="Ament-Velasquez S.L."/>
            <person name="Kruys A."/>
            <person name="Hutchinson M.I."/>
            <person name="Powell A.J."/>
            <person name="Barry K."/>
            <person name="Miller A.N."/>
            <person name="Grigoriev I.V."/>
            <person name="Debuchy R."/>
            <person name="Gladieux P."/>
            <person name="Hiltunen Thoren M."/>
            <person name="Johannesson H."/>
        </authorList>
    </citation>
    <scope>NUCLEOTIDE SEQUENCE</scope>
    <source>
        <strain evidence="2">PSN243</strain>
    </source>
</reference>
<protein>
    <submittedName>
        <fullName evidence="2">Uncharacterized protein</fullName>
    </submittedName>
</protein>
<feature type="transmembrane region" description="Helical" evidence="1">
    <location>
        <begin position="45"/>
        <end position="73"/>
    </location>
</feature>